<reference evidence="8" key="1">
    <citation type="journal article" date="2014" name="Int. J. Syst. Evol. Microbiol.">
        <title>Complete genome sequence of Corynebacterium casei LMG S-19264T (=DSM 44701T), isolated from a smear-ripened cheese.</title>
        <authorList>
            <consortium name="US DOE Joint Genome Institute (JGI-PGF)"/>
            <person name="Walter F."/>
            <person name="Albersmeier A."/>
            <person name="Kalinowski J."/>
            <person name="Ruckert C."/>
        </authorList>
    </citation>
    <scope>NUCLEOTIDE SEQUENCE</scope>
    <source>
        <strain evidence="8">CGMCC 1.12827</strain>
    </source>
</reference>
<comment type="subcellular location">
    <subcellularLocation>
        <location evidence="1">Cell membrane</location>
        <topology evidence="1">Multi-pass membrane protein</topology>
    </subcellularLocation>
</comment>
<feature type="transmembrane region" description="Helical" evidence="6">
    <location>
        <begin position="25"/>
        <end position="47"/>
    </location>
</feature>
<keyword evidence="3 6" id="KW-0812">Transmembrane</keyword>
<dbReference type="RefSeq" id="WP_188586142.1">
    <property type="nucleotide sequence ID" value="NZ_BMGC01000009.1"/>
</dbReference>
<sequence>MSTRSNNPVLLIARREISTRARTRSYLVTTVLLLVVIVVGIIVWSAFAGGSDKPATIGTVNASTGLSEQITQTAQATGTSVRLRAVDSADAARSDVAAGRLDIALVSSTDNGKQTYTAISKSTPDASLEGVLRSATAQYGLSTALAARGVDLDEVTTASTFTTVATTPDRPDEGQRIAIALVGMSLLMFTVLTSGMMVAGGVVEEKTSRVVEILLSTTRPLQLMWGKILGIGAIAFAQVVVLGAAALITATATGLVSIPTTALWTYLATLAWFILGFGFFASLYAATGAMVSRQEDLGSTATPLTFLVMAVMYVGYFGVASLDSTFMRVISWIPPFSASTMPIRIATGHTTAVQVIVTFVSMALLCAVAVWIAARIYQRSILRTGSKVKWSEALGMVRAGAAD</sequence>
<accession>A0A916T3Q0</accession>
<reference evidence="8" key="2">
    <citation type="submission" date="2020-09" db="EMBL/GenBank/DDBJ databases">
        <authorList>
            <person name="Sun Q."/>
            <person name="Zhou Y."/>
        </authorList>
    </citation>
    <scope>NUCLEOTIDE SEQUENCE</scope>
    <source>
        <strain evidence="8">CGMCC 1.12827</strain>
    </source>
</reference>
<feature type="transmembrane region" description="Helical" evidence="6">
    <location>
        <begin position="263"/>
        <end position="285"/>
    </location>
</feature>
<dbReference type="InterPro" id="IPR013525">
    <property type="entry name" value="ABC2_TM"/>
</dbReference>
<evidence type="ECO:0000313" key="9">
    <source>
        <dbReference type="Proteomes" id="UP000621454"/>
    </source>
</evidence>
<comment type="caution">
    <text evidence="8">The sequence shown here is derived from an EMBL/GenBank/DDBJ whole genome shotgun (WGS) entry which is preliminary data.</text>
</comment>
<feature type="transmembrane region" description="Helical" evidence="6">
    <location>
        <begin position="297"/>
        <end position="319"/>
    </location>
</feature>
<dbReference type="Proteomes" id="UP000621454">
    <property type="component" value="Unassembled WGS sequence"/>
</dbReference>
<evidence type="ECO:0000313" key="8">
    <source>
        <dbReference type="EMBL" id="GGB29218.1"/>
    </source>
</evidence>
<evidence type="ECO:0000256" key="1">
    <source>
        <dbReference type="ARBA" id="ARBA00004651"/>
    </source>
</evidence>
<dbReference type="GO" id="GO:0140359">
    <property type="term" value="F:ABC-type transporter activity"/>
    <property type="evidence" value="ECO:0007669"/>
    <property type="project" value="InterPro"/>
</dbReference>
<evidence type="ECO:0000256" key="2">
    <source>
        <dbReference type="ARBA" id="ARBA00022475"/>
    </source>
</evidence>
<proteinExistence type="predicted"/>
<keyword evidence="9" id="KW-1185">Reference proteome</keyword>
<feature type="transmembrane region" description="Helical" evidence="6">
    <location>
        <begin position="224"/>
        <end position="251"/>
    </location>
</feature>
<dbReference type="AlphaFoldDB" id="A0A916T3Q0"/>
<evidence type="ECO:0000256" key="3">
    <source>
        <dbReference type="ARBA" id="ARBA00022692"/>
    </source>
</evidence>
<evidence type="ECO:0000259" key="7">
    <source>
        <dbReference type="Pfam" id="PF12698"/>
    </source>
</evidence>
<gene>
    <name evidence="8" type="ORF">GCM10011489_16670</name>
</gene>
<dbReference type="PANTHER" id="PTHR30294:SF29">
    <property type="entry name" value="MULTIDRUG ABC TRANSPORTER PERMEASE YBHS-RELATED"/>
    <property type="match status" value="1"/>
</dbReference>
<dbReference type="Pfam" id="PF12698">
    <property type="entry name" value="ABC2_membrane_3"/>
    <property type="match status" value="1"/>
</dbReference>
<dbReference type="PANTHER" id="PTHR30294">
    <property type="entry name" value="MEMBRANE COMPONENT OF ABC TRANSPORTER YHHJ-RELATED"/>
    <property type="match status" value="1"/>
</dbReference>
<feature type="domain" description="ABC-2 type transporter transmembrane" evidence="7">
    <location>
        <begin position="24"/>
        <end position="374"/>
    </location>
</feature>
<feature type="transmembrane region" description="Helical" evidence="6">
    <location>
        <begin position="351"/>
        <end position="374"/>
    </location>
</feature>
<dbReference type="GO" id="GO:0005886">
    <property type="term" value="C:plasma membrane"/>
    <property type="evidence" value="ECO:0007669"/>
    <property type="project" value="UniProtKB-SubCell"/>
</dbReference>
<organism evidence="8 9">
    <name type="scientific">Gordonia jinhuaensis</name>
    <dbReference type="NCBI Taxonomy" id="1517702"/>
    <lineage>
        <taxon>Bacteria</taxon>
        <taxon>Bacillati</taxon>
        <taxon>Actinomycetota</taxon>
        <taxon>Actinomycetes</taxon>
        <taxon>Mycobacteriales</taxon>
        <taxon>Gordoniaceae</taxon>
        <taxon>Gordonia</taxon>
    </lineage>
</organism>
<evidence type="ECO:0000256" key="6">
    <source>
        <dbReference type="SAM" id="Phobius"/>
    </source>
</evidence>
<dbReference type="InterPro" id="IPR051449">
    <property type="entry name" value="ABC-2_transporter_component"/>
</dbReference>
<evidence type="ECO:0000256" key="5">
    <source>
        <dbReference type="ARBA" id="ARBA00023136"/>
    </source>
</evidence>
<keyword evidence="5 6" id="KW-0472">Membrane</keyword>
<feature type="transmembrane region" description="Helical" evidence="6">
    <location>
        <begin position="177"/>
        <end position="203"/>
    </location>
</feature>
<keyword evidence="4 6" id="KW-1133">Transmembrane helix</keyword>
<keyword evidence="2" id="KW-1003">Cell membrane</keyword>
<protein>
    <submittedName>
        <fullName evidence="8">ABC transporter permease</fullName>
    </submittedName>
</protein>
<name>A0A916T3Q0_9ACTN</name>
<evidence type="ECO:0000256" key="4">
    <source>
        <dbReference type="ARBA" id="ARBA00022989"/>
    </source>
</evidence>
<dbReference type="EMBL" id="BMGC01000009">
    <property type="protein sequence ID" value="GGB29218.1"/>
    <property type="molecule type" value="Genomic_DNA"/>
</dbReference>